<accession>B9M0U8</accession>
<dbReference type="NCBIfam" id="TIGR00765">
    <property type="entry name" value="yihY_not_rbn"/>
    <property type="match status" value="1"/>
</dbReference>
<organism evidence="7 8">
    <name type="scientific">Geotalea daltonii (strain DSM 22248 / JCM 15807 / FRC-32)</name>
    <name type="common">Geobacter daltonii</name>
    <dbReference type="NCBI Taxonomy" id="316067"/>
    <lineage>
        <taxon>Bacteria</taxon>
        <taxon>Pseudomonadati</taxon>
        <taxon>Thermodesulfobacteriota</taxon>
        <taxon>Desulfuromonadia</taxon>
        <taxon>Geobacterales</taxon>
        <taxon>Geobacteraceae</taxon>
        <taxon>Geotalea</taxon>
    </lineage>
</organism>
<dbReference type="KEGG" id="geo:Geob_2601"/>
<dbReference type="InterPro" id="IPR017039">
    <property type="entry name" value="Virul_fac_BrkB"/>
</dbReference>
<evidence type="ECO:0000313" key="8">
    <source>
        <dbReference type="Proteomes" id="UP000007721"/>
    </source>
</evidence>
<keyword evidence="4" id="KW-1133">Transmembrane helix</keyword>
<dbReference type="PANTHER" id="PTHR30213:SF0">
    <property type="entry name" value="UPF0761 MEMBRANE PROTEIN YIHY"/>
    <property type="match status" value="1"/>
</dbReference>
<dbReference type="RefSeq" id="WP_012647680.1">
    <property type="nucleotide sequence ID" value="NC_011979.1"/>
</dbReference>
<evidence type="ECO:0000313" key="7">
    <source>
        <dbReference type="EMBL" id="ACM20951.1"/>
    </source>
</evidence>
<comment type="subcellular location">
    <subcellularLocation>
        <location evidence="1">Cell membrane</location>
        <topology evidence="1">Multi-pass membrane protein</topology>
    </subcellularLocation>
</comment>
<evidence type="ECO:0000256" key="5">
    <source>
        <dbReference type="ARBA" id="ARBA00023136"/>
    </source>
</evidence>
<dbReference type="OrthoDB" id="9781030at2"/>
<name>B9M0U8_GEODF</name>
<feature type="region of interest" description="Disordered" evidence="6">
    <location>
        <begin position="281"/>
        <end position="308"/>
    </location>
</feature>
<reference evidence="7 8" key="1">
    <citation type="submission" date="2009-01" db="EMBL/GenBank/DDBJ databases">
        <title>Complete sequence of Geobacter sp. FRC-32.</title>
        <authorList>
            <consortium name="US DOE Joint Genome Institute"/>
            <person name="Lucas S."/>
            <person name="Copeland A."/>
            <person name="Lapidus A."/>
            <person name="Glavina del Rio T."/>
            <person name="Dalin E."/>
            <person name="Tice H."/>
            <person name="Bruce D."/>
            <person name="Goodwin L."/>
            <person name="Pitluck S."/>
            <person name="Saunders E."/>
            <person name="Brettin T."/>
            <person name="Detter J.C."/>
            <person name="Han C."/>
            <person name="Larimer F."/>
            <person name="Land M."/>
            <person name="Hauser L."/>
            <person name="Kyrpides N."/>
            <person name="Ovchinnikova G."/>
            <person name="Kostka J."/>
            <person name="Richardson P."/>
        </authorList>
    </citation>
    <scope>NUCLEOTIDE SEQUENCE [LARGE SCALE GENOMIC DNA]</scope>
    <source>
        <strain evidence="8">DSM 22248 / JCM 15807 / FRC-32</strain>
    </source>
</reference>
<proteinExistence type="predicted"/>
<dbReference type="Proteomes" id="UP000007721">
    <property type="component" value="Chromosome"/>
</dbReference>
<keyword evidence="3" id="KW-0812">Transmembrane</keyword>
<protein>
    <submittedName>
        <fullName evidence="7">Ribonuclease BN family protein</fullName>
    </submittedName>
</protein>
<dbReference type="PANTHER" id="PTHR30213">
    <property type="entry name" value="INNER MEMBRANE PROTEIN YHJD"/>
    <property type="match status" value="1"/>
</dbReference>
<dbReference type="STRING" id="316067.Geob_2601"/>
<dbReference type="PIRSF" id="PIRSF035875">
    <property type="entry name" value="RNase_BN"/>
    <property type="match status" value="1"/>
</dbReference>
<evidence type="ECO:0000256" key="3">
    <source>
        <dbReference type="ARBA" id="ARBA00022692"/>
    </source>
</evidence>
<evidence type="ECO:0000256" key="2">
    <source>
        <dbReference type="ARBA" id="ARBA00022475"/>
    </source>
</evidence>
<keyword evidence="5" id="KW-0472">Membrane</keyword>
<gene>
    <name evidence="7" type="ordered locus">Geob_2601</name>
</gene>
<dbReference type="eggNOG" id="COG1295">
    <property type="taxonomic scope" value="Bacteria"/>
</dbReference>
<feature type="compositionally biased region" description="Basic and acidic residues" evidence="6">
    <location>
        <begin position="282"/>
        <end position="301"/>
    </location>
</feature>
<keyword evidence="8" id="KW-1185">Reference proteome</keyword>
<dbReference type="EMBL" id="CP001390">
    <property type="protein sequence ID" value="ACM20951.1"/>
    <property type="molecule type" value="Genomic_DNA"/>
</dbReference>
<sequence length="308" mass="34245">MFSFRRYFKLGDLSYKELGKRVYGQVTDHGCAAYAAAMAYYLLFALFPFFLFLTTLIGYLPIPGLLDFILTTMQRFLPEQAFSLVQDNVKSLFGNKQGGLLSLGFVLALWTSSNAITSIMDIMNRLYQVQEGRPFWKVRLTAIALVTVLSVLFILSLVLLMFGPKLGSFIAGITHLGHFFEILWNILIAPATLFMLMLAIAIIYYFTPDVEQNWKWISPGAVIAIPVWVLASLAFSFYVNNFGSYNKTYGSIGAVIILLFWLYISGFIILAGAEINSAVEHSSAEGKEPGEKVEGEREGEAGAKGQKG</sequence>
<evidence type="ECO:0000256" key="4">
    <source>
        <dbReference type="ARBA" id="ARBA00022989"/>
    </source>
</evidence>
<evidence type="ECO:0000256" key="1">
    <source>
        <dbReference type="ARBA" id="ARBA00004651"/>
    </source>
</evidence>
<evidence type="ECO:0000256" key="6">
    <source>
        <dbReference type="SAM" id="MobiDB-lite"/>
    </source>
</evidence>
<dbReference type="AlphaFoldDB" id="B9M0U8"/>
<dbReference type="Pfam" id="PF03631">
    <property type="entry name" value="Virul_fac_BrkB"/>
    <property type="match status" value="1"/>
</dbReference>
<dbReference type="HOGENOM" id="CLU_045539_4_3_7"/>
<dbReference type="GO" id="GO:0005886">
    <property type="term" value="C:plasma membrane"/>
    <property type="evidence" value="ECO:0007669"/>
    <property type="project" value="UniProtKB-SubCell"/>
</dbReference>
<keyword evidence="2" id="KW-1003">Cell membrane</keyword>